<dbReference type="InterPro" id="IPR019874">
    <property type="entry name" value="RF_methyltr_PrmC"/>
</dbReference>
<dbReference type="GO" id="GO:0003676">
    <property type="term" value="F:nucleic acid binding"/>
    <property type="evidence" value="ECO:0007669"/>
    <property type="project" value="InterPro"/>
</dbReference>
<comment type="function">
    <text evidence="5">Methylates the class 1 translation termination release factors RF1/PrfA and RF2/PrfB on the glutamine residue of the universally conserved GGQ motif.</text>
</comment>
<feature type="binding site" evidence="5">
    <location>
        <position position="143"/>
    </location>
    <ligand>
        <name>S-adenosyl-L-methionine</name>
        <dbReference type="ChEBI" id="CHEBI:59789"/>
    </ligand>
</feature>
<keyword evidence="2 5" id="KW-0808">Transferase</keyword>
<gene>
    <name evidence="5 8" type="primary">prmC</name>
    <name evidence="8" type="ORF">JDV75_00910</name>
</gene>
<evidence type="ECO:0000256" key="5">
    <source>
        <dbReference type="HAMAP-Rule" id="MF_02126"/>
    </source>
</evidence>
<evidence type="ECO:0000256" key="3">
    <source>
        <dbReference type="ARBA" id="ARBA00022691"/>
    </source>
</evidence>
<dbReference type="InterPro" id="IPR040758">
    <property type="entry name" value="PrmC_N"/>
</dbReference>
<dbReference type="HAMAP" id="MF_02126">
    <property type="entry name" value="RF_methyltr_PrmC"/>
    <property type="match status" value="1"/>
</dbReference>
<dbReference type="InterPro" id="IPR029063">
    <property type="entry name" value="SAM-dependent_MTases_sf"/>
</dbReference>
<comment type="similarity">
    <text evidence="5">Belongs to the protein N5-glutamine methyltransferase family. PrmC subfamily.</text>
</comment>
<feature type="binding site" evidence="5">
    <location>
        <begin position="189"/>
        <end position="192"/>
    </location>
    <ligand>
        <name>substrate</name>
    </ligand>
</feature>
<evidence type="ECO:0000256" key="1">
    <source>
        <dbReference type="ARBA" id="ARBA00022603"/>
    </source>
</evidence>
<dbReference type="Gene3D" id="1.10.8.10">
    <property type="entry name" value="DNA helicase RuvA subunit, C-terminal domain"/>
    <property type="match status" value="1"/>
</dbReference>
<evidence type="ECO:0000313" key="8">
    <source>
        <dbReference type="EMBL" id="MBI8988328.1"/>
    </source>
</evidence>
<sequence>MRVRKTVTAAVRDAAAVLAAAGVDTPLVDAQLIAAHLLGCGRMDLFLRGDEVAPEGFGELVARRARREPLQYITGTAPVGALDLEVGPGVFIPRPETELLAEWGIAAIADRTAPVVVDLCTGSGTLALSIAVVRRDATVTAVELDPSAAEWTRRNITAHAPAVRLVEVDATQRGILRELHRSVDLVLSNPPYVPERGSDDVPPEVRHDPHHAVFGGADGMSVILPMLENVHVLLKDGGLCGIEHDDTTGDAVRMAFADHGGFADIRTHRDLAGRERFTTASRLGPS</sequence>
<evidence type="ECO:0000256" key="2">
    <source>
        <dbReference type="ARBA" id="ARBA00022679"/>
    </source>
</evidence>
<evidence type="ECO:0000259" key="7">
    <source>
        <dbReference type="Pfam" id="PF17827"/>
    </source>
</evidence>
<dbReference type="PROSITE" id="PS00092">
    <property type="entry name" value="N6_MTASE"/>
    <property type="match status" value="1"/>
</dbReference>
<organism evidence="8 9">
    <name type="scientific">Corynebacterium meridianum</name>
    <dbReference type="NCBI Taxonomy" id="2765363"/>
    <lineage>
        <taxon>Bacteria</taxon>
        <taxon>Bacillati</taxon>
        <taxon>Actinomycetota</taxon>
        <taxon>Actinomycetes</taxon>
        <taxon>Mycobacteriales</taxon>
        <taxon>Corynebacteriaceae</taxon>
        <taxon>Corynebacterium</taxon>
    </lineage>
</organism>
<evidence type="ECO:0000313" key="9">
    <source>
        <dbReference type="Proteomes" id="UP000645966"/>
    </source>
</evidence>
<dbReference type="NCBIfam" id="TIGR00536">
    <property type="entry name" value="hemK_fam"/>
    <property type="match status" value="1"/>
</dbReference>
<dbReference type="EC" id="2.1.1.297" evidence="5"/>
<dbReference type="InterPro" id="IPR004556">
    <property type="entry name" value="HemK-like"/>
</dbReference>
<dbReference type="InterPro" id="IPR007848">
    <property type="entry name" value="Small_mtfrase_dom"/>
</dbReference>
<comment type="caution">
    <text evidence="8">The sequence shown here is derived from an EMBL/GenBank/DDBJ whole genome shotgun (WGS) entry which is preliminary data.</text>
</comment>
<dbReference type="NCBIfam" id="TIGR03534">
    <property type="entry name" value="RF_mod_PrmC"/>
    <property type="match status" value="1"/>
</dbReference>
<dbReference type="InterPro" id="IPR050320">
    <property type="entry name" value="N5-glutamine_MTase"/>
</dbReference>
<dbReference type="Proteomes" id="UP000645966">
    <property type="component" value="Unassembled WGS sequence"/>
</dbReference>
<dbReference type="CDD" id="cd02440">
    <property type="entry name" value="AdoMet_MTases"/>
    <property type="match status" value="1"/>
</dbReference>
<evidence type="ECO:0000259" key="6">
    <source>
        <dbReference type="Pfam" id="PF05175"/>
    </source>
</evidence>
<feature type="domain" description="Release factor glutamine methyltransferase N-terminal" evidence="7">
    <location>
        <begin position="10"/>
        <end position="75"/>
    </location>
</feature>
<comment type="catalytic activity">
    <reaction evidence="4 5">
        <text>L-glutaminyl-[peptide chain release factor] + S-adenosyl-L-methionine = N(5)-methyl-L-glutaminyl-[peptide chain release factor] + S-adenosyl-L-homocysteine + H(+)</text>
        <dbReference type="Rhea" id="RHEA:42896"/>
        <dbReference type="Rhea" id="RHEA-COMP:10271"/>
        <dbReference type="Rhea" id="RHEA-COMP:10272"/>
        <dbReference type="ChEBI" id="CHEBI:15378"/>
        <dbReference type="ChEBI" id="CHEBI:30011"/>
        <dbReference type="ChEBI" id="CHEBI:57856"/>
        <dbReference type="ChEBI" id="CHEBI:59789"/>
        <dbReference type="ChEBI" id="CHEBI:61891"/>
        <dbReference type="EC" id="2.1.1.297"/>
    </reaction>
</comment>
<feature type="domain" description="Methyltransferase small" evidence="6">
    <location>
        <begin position="109"/>
        <end position="195"/>
    </location>
</feature>
<dbReference type="AlphaFoldDB" id="A0A934M9R2"/>
<proteinExistence type="inferred from homology"/>
<dbReference type="Pfam" id="PF05175">
    <property type="entry name" value="MTS"/>
    <property type="match status" value="1"/>
</dbReference>
<dbReference type="Gene3D" id="3.40.50.150">
    <property type="entry name" value="Vaccinia Virus protein VP39"/>
    <property type="match status" value="1"/>
</dbReference>
<dbReference type="GO" id="GO:0032259">
    <property type="term" value="P:methylation"/>
    <property type="evidence" value="ECO:0007669"/>
    <property type="project" value="UniProtKB-KW"/>
</dbReference>
<keyword evidence="9" id="KW-1185">Reference proteome</keyword>
<dbReference type="PANTHER" id="PTHR18895">
    <property type="entry name" value="HEMK METHYLTRANSFERASE"/>
    <property type="match status" value="1"/>
</dbReference>
<protein>
    <recommendedName>
        <fullName evidence="5">Release factor glutamine methyltransferase</fullName>
        <shortName evidence="5">RF MTase</shortName>
        <ecNumber evidence="5">2.1.1.297</ecNumber>
    </recommendedName>
    <alternativeName>
        <fullName evidence="5">N5-glutamine methyltransferase PrmC</fullName>
    </alternativeName>
    <alternativeName>
        <fullName evidence="5">Protein-(glutamine-N5) MTase PrmC</fullName>
    </alternativeName>
    <alternativeName>
        <fullName evidence="5">Protein-glutamine N-methyltransferase PrmC</fullName>
    </alternativeName>
</protein>
<feature type="binding site" evidence="5">
    <location>
        <position position="189"/>
    </location>
    <ligand>
        <name>S-adenosyl-L-methionine</name>
        <dbReference type="ChEBI" id="CHEBI:59789"/>
    </ligand>
</feature>
<comment type="caution">
    <text evidence="5">Lacks conserved residue(s) required for the propagation of feature annotation.</text>
</comment>
<dbReference type="SUPFAM" id="SSF53335">
    <property type="entry name" value="S-adenosyl-L-methionine-dependent methyltransferases"/>
    <property type="match status" value="1"/>
</dbReference>
<dbReference type="Pfam" id="PF17827">
    <property type="entry name" value="PrmC_N"/>
    <property type="match status" value="1"/>
</dbReference>
<accession>A0A934M9R2</accession>
<dbReference type="GO" id="GO:0102559">
    <property type="term" value="F:peptide chain release factor N(5)-glutamine methyltransferase activity"/>
    <property type="evidence" value="ECO:0007669"/>
    <property type="project" value="UniProtKB-EC"/>
</dbReference>
<dbReference type="InterPro" id="IPR002052">
    <property type="entry name" value="DNA_methylase_N6_adenine_CS"/>
</dbReference>
<keyword evidence="3 5" id="KW-0949">S-adenosyl-L-methionine</keyword>
<reference evidence="8" key="1">
    <citation type="submission" date="2020-12" db="EMBL/GenBank/DDBJ databases">
        <title>Genome public.</title>
        <authorList>
            <person name="Sun Q."/>
        </authorList>
    </citation>
    <scope>NUCLEOTIDE SEQUENCE</scope>
    <source>
        <strain evidence="8">CCM 8863</strain>
    </source>
</reference>
<dbReference type="EMBL" id="JAEIOS010000009">
    <property type="protein sequence ID" value="MBI8988328.1"/>
    <property type="molecule type" value="Genomic_DNA"/>
</dbReference>
<name>A0A934M9R2_9CORY</name>
<dbReference type="PANTHER" id="PTHR18895:SF74">
    <property type="entry name" value="MTRF1L RELEASE FACTOR GLUTAMINE METHYLTRANSFERASE"/>
    <property type="match status" value="1"/>
</dbReference>
<evidence type="ECO:0000256" key="4">
    <source>
        <dbReference type="ARBA" id="ARBA00048391"/>
    </source>
</evidence>
<keyword evidence="1 5" id="KW-0489">Methyltransferase</keyword>